<dbReference type="Proteomes" id="UP000078542">
    <property type="component" value="Unassembled WGS sequence"/>
</dbReference>
<protein>
    <submittedName>
        <fullName evidence="1">Uncharacterized protein</fullName>
    </submittedName>
</protein>
<dbReference type="AlphaFoldDB" id="A0A195CDY3"/>
<evidence type="ECO:0000313" key="2">
    <source>
        <dbReference type="Proteomes" id="UP000078542"/>
    </source>
</evidence>
<dbReference type="EMBL" id="KQ977876">
    <property type="protein sequence ID" value="KYM99084.1"/>
    <property type="molecule type" value="Genomic_DNA"/>
</dbReference>
<proteinExistence type="predicted"/>
<name>A0A195CDY3_9HYME</name>
<accession>A0A195CDY3</accession>
<evidence type="ECO:0000313" key="1">
    <source>
        <dbReference type="EMBL" id="KYM99084.1"/>
    </source>
</evidence>
<sequence length="74" mass="8254">MLQRCDGMYTKREKRNGEIAGSPTGSKITYVFPLFAFSTCYVEPRSAKHTCPGITIESSISTCRKASINYIQNV</sequence>
<reference evidence="1 2" key="1">
    <citation type="submission" date="2016-03" db="EMBL/GenBank/DDBJ databases">
        <title>Cyphomyrmex costatus WGS genome.</title>
        <authorList>
            <person name="Nygaard S."/>
            <person name="Hu H."/>
            <person name="Boomsma J."/>
            <person name="Zhang G."/>
        </authorList>
    </citation>
    <scope>NUCLEOTIDE SEQUENCE [LARGE SCALE GENOMIC DNA]</scope>
    <source>
        <strain evidence="1">MS0001</strain>
        <tissue evidence="1">Whole body</tissue>
    </source>
</reference>
<keyword evidence="2" id="KW-1185">Reference proteome</keyword>
<organism evidence="1 2">
    <name type="scientific">Cyphomyrmex costatus</name>
    <dbReference type="NCBI Taxonomy" id="456900"/>
    <lineage>
        <taxon>Eukaryota</taxon>
        <taxon>Metazoa</taxon>
        <taxon>Ecdysozoa</taxon>
        <taxon>Arthropoda</taxon>
        <taxon>Hexapoda</taxon>
        <taxon>Insecta</taxon>
        <taxon>Pterygota</taxon>
        <taxon>Neoptera</taxon>
        <taxon>Endopterygota</taxon>
        <taxon>Hymenoptera</taxon>
        <taxon>Apocrita</taxon>
        <taxon>Aculeata</taxon>
        <taxon>Formicoidea</taxon>
        <taxon>Formicidae</taxon>
        <taxon>Myrmicinae</taxon>
        <taxon>Cyphomyrmex</taxon>
    </lineage>
</organism>
<gene>
    <name evidence="1" type="ORF">ALC62_10198</name>
</gene>